<feature type="transmembrane region" description="Helical" evidence="1">
    <location>
        <begin position="172"/>
        <end position="194"/>
    </location>
</feature>
<evidence type="ECO:0000313" key="3">
    <source>
        <dbReference type="Proteomes" id="UP000234342"/>
    </source>
</evidence>
<keyword evidence="1" id="KW-0472">Membrane</keyword>
<keyword evidence="1" id="KW-0812">Transmembrane</keyword>
<keyword evidence="3" id="KW-1185">Reference proteome</keyword>
<evidence type="ECO:0000313" key="2">
    <source>
        <dbReference type="EMBL" id="SMX79784.1"/>
    </source>
</evidence>
<protein>
    <recommendedName>
        <fullName evidence="4">PH domain-containing protein</fullName>
    </recommendedName>
</protein>
<name>A0A2H1IX85_9MICO</name>
<feature type="transmembrane region" description="Helical" evidence="1">
    <location>
        <begin position="25"/>
        <end position="44"/>
    </location>
</feature>
<evidence type="ECO:0008006" key="4">
    <source>
        <dbReference type="Google" id="ProtNLM"/>
    </source>
</evidence>
<reference evidence="3" key="1">
    <citation type="submission" date="2017-03" db="EMBL/GenBank/DDBJ databases">
        <authorList>
            <person name="Monnet C."/>
        </authorList>
    </citation>
    <scope>NUCLEOTIDE SEQUENCE [LARGE SCALE GENOMIC DNA]</scope>
    <source>
        <strain evidence="3">P10</strain>
    </source>
</reference>
<gene>
    <name evidence="2" type="ORF">BANT10_01386</name>
</gene>
<dbReference type="EMBL" id="FXZE01000004">
    <property type="protein sequence ID" value="SMX79784.1"/>
    <property type="molecule type" value="Genomic_DNA"/>
</dbReference>
<feature type="transmembrane region" description="Helical" evidence="1">
    <location>
        <begin position="50"/>
        <end position="68"/>
    </location>
</feature>
<keyword evidence="1" id="KW-1133">Transmembrane helix</keyword>
<proteinExistence type="predicted"/>
<evidence type="ECO:0000256" key="1">
    <source>
        <dbReference type="SAM" id="Phobius"/>
    </source>
</evidence>
<dbReference type="AlphaFoldDB" id="A0A2H1IX85"/>
<dbReference type="Proteomes" id="UP000234342">
    <property type="component" value="Unassembled WGS sequence"/>
</dbReference>
<sequence>MVNSEIDRNAGNSQPTVVRTTSSTVLFFVIAALCAVGVGSIAIGDFTLRGLAVAGIPIAVGTVVYALYRFPRVELGHRELALINPLQSVRIPWNLVDGFDIHFGLGVRTHEKVFSSWPLAGRGKKMEKDEHGIRRLMDNPNPAVDTVLDRYSGLSDEELSNPRGQATITVQWNLRIIAALVAAVVWAGIGFVALPS</sequence>
<accession>A0A2H1IX85</accession>
<organism evidence="2 3">
    <name type="scientific">Brevibacterium antiquum</name>
    <dbReference type="NCBI Taxonomy" id="234835"/>
    <lineage>
        <taxon>Bacteria</taxon>
        <taxon>Bacillati</taxon>
        <taxon>Actinomycetota</taxon>
        <taxon>Actinomycetes</taxon>
        <taxon>Micrococcales</taxon>
        <taxon>Brevibacteriaceae</taxon>
        <taxon>Brevibacterium</taxon>
    </lineage>
</organism>